<dbReference type="InterPro" id="IPR027417">
    <property type="entry name" value="P-loop_NTPase"/>
</dbReference>
<name>A0ABW3DJK5_9ACTN</name>
<sequence>PDQRGRRPAPRGLPPRSSPRTAGGRPVSEPILEMTDVSKRYRTAGGFGRGRRGFLAVDGVSLHVERGEALGLVGESGSGKSTLARMANGLVVPTSGTVRTGGHDLARLGRRGLRRLRRNVAMVFQDPLASLNPRQTVRQTLENVFRAHGETTSTAELVALLESVGLGADYLGRFPHEASGGQLQRVAVARALALKPDLIIADEPTSALDVSVRAQILNLLADLQRDQGISFLHVSHDLAVIRLYSDRVAVMQRGRVVETGPSDEIFRSPRHPCTRALVEATPEAEPPPWPAGALRDADEACHDHDHVSPNDHPVVSRPEAGATEH</sequence>
<feature type="compositionally biased region" description="Basic and acidic residues" evidence="5">
    <location>
        <begin position="295"/>
        <end position="309"/>
    </location>
</feature>
<keyword evidence="4 7" id="KW-0067">ATP-binding</keyword>
<dbReference type="InterPro" id="IPR013563">
    <property type="entry name" value="Oligopep_ABC_C"/>
</dbReference>
<keyword evidence="3" id="KW-0547">Nucleotide-binding</keyword>
<feature type="region of interest" description="Disordered" evidence="5">
    <location>
        <begin position="281"/>
        <end position="325"/>
    </location>
</feature>
<evidence type="ECO:0000313" key="8">
    <source>
        <dbReference type="Proteomes" id="UP001597024"/>
    </source>
</evidence>
<evidence type="ECO:0000256" key="1">
    <source>
        <dbReference type="ARBA" id="ARBA00005417"/>
    </source>
</evidence>
<dbReference type="Proteomes" id="UP001597024">
    <property type="component" value="Unassembled WGS sequence"/>
</dbReference>
<reference evidence="8" key="1">
    <citation type="journal article" date="2019" name="Int. J. Syst. Evol. Microbiol.">
        <title>The Global Catalogue of Microorganisms (GCM) 10K type strain sequencing project: providing services to taxonomists for standard genome sequencing and annotation.</title>
        <authorList>
            <consortium name="The Broad Institute Genomics Platform"/>
            <consortium name="The Broad Institute Genome Sequencing Center for Infectious Disease"/>
            <person name="Wu L."/>
            <person name="Ma J."/>
        </authorList>
    </citation>
    <scope>NUCLEOTIDE SEQUENCE [LARGE SCALE GENOMIC DNA]</scope>
    <source>
        <strain evidence="8">CCUG 62974</strain>
    </source>
</reference>
<keyword evidence="8" id="KW-1185">Reference proteome</keyword>
<comment type="similarity">
    <text evidence="1">Belongs to the ABC transporter superfamily.</text>
</comment>
<comment type="caution">
    <text evidence="7">The sequence shown here is derived from an EMBL/GenBank/DDBJ whole genome shotgun (WGS) entry which is preliminary data.</text>
</comment>
<evidence type="ECO:0000256" key="5">
    <source>
        <dbReference type="SAM" id="MobiDB-lite"/>
    </source>
</evidence>
<dbReference type="GO" id="GO:0005524">
    <property type="term" value="F:ATP binding"/>
    <property type="evidence" value="ECO:0007669"/>
    <property type="project" value="UniProtKB-KW"/>
</dbReference>
<evidence type="ECO:0000256" key="4">
    <source>
        <dbReference type="ARBA" id="ARBA00022840"/>
    </source>
</evidence>
<dbReference type="PANTHER" id="PTHR43776">
    <property type="entry name" value="TRANSPORT ATP-BINDING PROTEIN"/>
    <property type="match status" value="1"/>
</dbReference>
<evidence type="ECO:0000256" key="2">
    <source>
        <dbReference type="ARBA" id="ARBA00022448"/>
    </source>
</evidence>
<dbReference type="PROSITE" id="PS50893">
    <property type="entry name" value="ABC_TRANSPORTER_2"/>
    <property type="match status" value="1"/>
</dbReference>
<proteinExistence type="inferred from homology"/>
<feature type="region of interest" description="Disordered" evidence="5">
    <location>
        <begin position="1"/>
        <end position="28"/>
    </location>
</feature>
<feature type="domain" description="ABC transporter" evidence="6">
    <location>
        <begin position="32"/>
        <end position="278"/>
    </location>
</feature>
<dbReference type="SMART" id="SM00382">
    <property type="entry name" value="AAA"/>
    <property type="match status" value="1"/>
</dbReference>
<dbReference type="InterPro" id="IPR003439">
    <property type="entry name" value="ABC_transporter-like_ATP-bd"/>
</dbReference>
<dbReference type="PANTHER" id="PTHR43776:SF7">
    <property type="entry name" value="D,D-DIPEPTIDE TRANSPORT ATP-BINDING PROTEIN DDPF-RELATED"/>
    <property type="match status" value="1"/>
</dbReference>
<dbReference type="InterPro" id="IPR003593">
    <property type="entry name" value="AAA+_ATPase"/>
</dbReference>
<evidence type="ECO:0000259" key="6">
    <source>
        <dbReference type="PROSITE" id="PS50893"/>
    </source>
</evidence>
<dbReference type="SUPFAM" id="SSF52540">
    <property type="entry name" value="P-loop containing nucleoside triphosphate hydrolases"/>
    <property type="match status" value="1"/>
</dbReference>
<organism evidence="7 8">
    <name type="scientific">Streptosporangium algeriense</name>
    <dbReference type="NCBI Taxonomy" id="1682748"/>
    <lineage>
        <taxon>Bacteria</taxon>
        <taxon>Bacillati</taxon>
        <taxon>Actinomycetota</taxon>
        <taxon>Actinomycetes</taxon>
        <taxon>Streptosporangiales</taxon>
        <taxon>Streptosporangiaceae</taxon>
        <taxon>Streptosporangium</taxon>
    </lineage>
</organism>
<dbReference type="Pfam" id="PF08352">
    <property type="entry name" value="oligo_HPY"/>
    <property type="match status" value="1"/>
</dbReference>
<dbReference type="Pfam" id="PF00005">
    <property type="entry name" value="ABC_tran"/>
    <property type="match status" value="1"/>
</dbReference>
<evidence type="ECO:0000256" key="3">
    <source>
        <dbReference type="ARBA" id="ARBA00022741"/>
    </source>
</evidence>
<keyword evidence="2" id="KW-0813">Transport</keyword>
<dbReference type="CDD" id="cd03257">
    <property type="entry name" value="ABC_NikE_OppD_transporters"/>
    <property type="match status" value="1"/>
</dbReference>
<evidence type="ECO:0000313" key="7">
    <source>
        <dbReference type="EMBL" id="MFD0883954.1"/>
    </source>
</evidence>
<gene>
    <name evidence="7" type="ORF">ACFQ08_05205</name>
</gene>
<feature type="non-terminal residue" evidence="7">
    <location>
        <position position="1"/>
    </location>
</feature>
<dbReference type="InterPro" id="IPR050319">
    <property type="entry name" value="ABC_transp_ATP-bind"/>
</dbReference>
<dbReference type="Gene3D" id="3.40.50.300">
    <property type="entry name" value="P-loop containing nucleotide triphosphate hydrolases"/>
    <property type="match status" value="1"/>
</dbReference>
<dbReference type="EMBL" id="JBHTHX010000094">
    <property type="protein sequence ID" value="MFD0883954.1"/>
    <property type="molecule type" value="Genomic_DNA"/>
</dbReference>
<protein>
    <submittedName>
        <fullName evidence="7">ABC transporter ATP-binding protein</fullName>
    </submittedName>
</protein>
<accession>A0ABW3DJK5</accession>